<dbReference type="SUPFAM" id="SSF52540">
    <property type="entry name" value="P-loop containing nucleoside triphosphate hydrolases"/>
    <property type="match status" value="1"/>
</dbReference>
<evidence type="ECO:0000256" key="3">
    <source>
        <dbReference type="ARBA" id="ARBA00023015"/>
    </source>
</evidence>
<proteinExistence type="predicted"/>
<comment type="caution">
    <text evidence="9">The sequence shown here is derived from an EMBL/GenBank/DDBJ whole genome shotgun (WGS) entry which is preliminary data.</text>
</comment>
<dbReference type="InterPro" id="IPR002197">
    <property type="entry name" value="HTH_Fis"/>
</dbReference>
<feature type="modified residue" description="4-aspartylphosphate" evidence="6">
    <location>
        <position position="51"/>
    </location>
</feature>
<dbReference type="PROSITE" id="PS00675">
    <property type="entry name" value="SIGMA54_INTERACT_1"/>
    <property type="match status" value="1"/>
</dbReference>
<evidence type="ECO:0000256" key="6">
    <source>
        <dbReference type="PROSITE-ProRule" id="PRU00169"/>
    </source>
</evidence>
<name>A0ABV2AAK0_9GAMM</name>
<dbReference type="Gene3D" id="3.40.50.300">
    <property type="entry name" value="P-loop containing nucleotide triphosphate hydrolases"/>
    <property type="match status" value="1"/>
</dbReference>
<dbReference type="PROSITE" id="PS00688">
    <property type="entry name" value="SIGMA54_INTERACT_3"/>
    <property type="match status" value="1"/>
</dbReference>
<dbReference type="SMART" id="SM00382">
    <property type="entry name" value="AAA"/>
    <property type="match status" value="1"/>
</dbReference>
<dbReference type="PROSITE" id="PS50110">
    <property type="entry name" value="RESPONSE_REGULATORY"/>
    <property type="match status" value="1"/>
</dbReference>
<accession>A0ABV2AAK0</accession>
<dbReference type="PROSITE" id="PS00676">
    <property type="entry name" value="SIGMA54_INTERACT_2"/>
    <property type="match status" value="1"/>
</dbReference>
<dbReference type="EMBL" id="JBEPIJ010000009">
    <property type="protein sequence ID" value="MES0874283.1"/>
    <property type="molecule type" value="Genomic_DNA"/>
</dbReference>
<feature type="domain" description="Sigma-54 factor interaction" evidence="7">
    <location>
        <begin position="137"/>
        <end position="363"/>
    </location>
</feature>
<dbReference type="Proteomes" id="UP001465331">
    <property type="component" value="Unassembled WGS sequence"/>
</dbReference>
<dbReference type="Pfam" id="PF02954">
    <property type="entry name" value="HTH_8"/>
    <property type="match status" value="1"/>
</dbReference>
<dbReference type="PROSITE" id="PS50045">
    <property type="entry name" value="SIGMA54_INTERACT_4"/>
    <property type="match status" value="1"/>
</dbReference>
<dbReference type="InterPro" id="IPR025944">
    <property type="entry name" value="Sigma_54_int_dom_CS"/>
</dbReference>
<dbReference type="InterPro" id="IPR027417">
    <property type="entry name" value="P-loop_NTPase"/>
</dbReference>
<evidence type="ECO:0000256" key="4">
    <source>
        <dbReference type="ARBA" id="ARBA00023125"/>
    </source>
</evidence>
<evidence type="ECO:0000259" key="8">
    <source>
        <dbReference type="PROSITE" id="PS50110"/>
    </source>
</evidence>
<keyword evidence="4" id="KW-0238">DNA-binding</keyword>
<dbReference type="SUPFAM" id="SSF52172">
    <property type="entry name" value="CheY-like"/>
    <property type="match status" value="1"/>
</dbReference>
<keyword evidence="6" id="KW-0597">Phosphoprotein</keyword>
<dbReference type="Pfam" id="PF25601">
    <property type="entry name" value="AAA_lid_14"/>
    <property type="match status" value="1"/>
</dbReference>
<keyword evidence="1" id="KW-0547">Nucleotide-binding</keyword>
<dbReference type="Pfam" id="PF00158">
    <property type="entry name" value="Sigma54_activat"/>
    <property type="match status" value="1"/>
</dbReference>
<gene>
    <name evidence="9" type="ORF">ABSH63_09730</name>
</gene>
<evidence type="ECO:0000256" key="2">
    <source>
        <dbReference type="ARBA" id="ARBA00022840"/>
    </source>
</evidence>
<evidence type="ECO:0000313" key="9">
    <source>
        <dbReference type="EMBL" id="MES0874283.1"/>
    </source>
</evidence>
<dbReference type="CDD" id="cd00009">
    <property type="entry name" value="AAA"/>
    <property type="match status" value="1"/>
</dbReference>
<dbReference type="Pfam" id="PF00072">
    <property type="entry name" value="Response_reg"/>
    <property type="match status" value="1"/>
</dbReference>
<dbReference type="SMART" id="SM00448">
    <property type="entry name" value="REC"/>
    <property type="match status" value="1"/>
</dbReference>
<dbReference type="InterPro" id="IPR058031">
    <property type="entry name" value="AAA_lid_NorR"/>
</dbReference>
<keyword evidence="10" id="KW-1185">Reference proteome</keyword>
<evidence type="ECO:0000313" key="10">
    <source>
        <dbReference type="Proteomes" id="UP001465331"/>
    </source>
</evidence>
<evidence type="ECO:0000259" key="7">
    <source>
        <dbReference type="PROSITE" id="PS50045"/>
    </source>
</evidence>
<dbReference type="Gene3D" id="1.10.10.60">
    <property type="entry name" value="Homeodomain-like"/>
    <property type="match status" value="1"/>
</dbReference>
<dbReference type="InterPro" id="IPR025943">
    <property type="entry name" value="Sigma_54_int_dom_ATP-bd_2"/>
</dbReference>
<dbReference type="RefSeq" id="WP_352889379.1">
    <property type="nucleotide sequence ID" value="NZ_JBEPIJ010000009.1"/>
</dbReference>
<keyword evidence="5" id="KW-0804">Transcription</keyword>
<dbReference type="InterPro" id="IPR011006">
    <property type="entry name" value="CheY-like_superfamily"/>
</dbReference>
<reference evidence="9 10" key="1">
    <citation type="submission" date="2024-06" db="EMBL/GenBank/DDBJ databases">
        <authorList>
            <person name="Li Z."/>
            <person name="Jiang Y."/>
        </authorList>
    </citation>
    <scope>NUCLEOTIDE SEQUENCE [LARGE SCALE GENOMIC DNA]</scope>
    <source>
        <strain evidence="9 10">HSW-8</strain>
    </source>
</reference>
<sequence length="452" mass="49020">MKRVLIVDDDREFRAGLAETLQDLGYQPLEAGGAASVPSMIEQGVDAMILDLRLPGTDGLSLLETLREHPRGQRLPVIVLTAFADADNTIRAMRLGAIDHLTKPVGRADLARVLANAFADGGGAEPSTAAPVAPDAFIGDSPAMRELHKQIGLAAASDATVLILGETGSGKECVARLVHRHSARADGPFVALNCAAIPAELLEAELFGHKRGAFTGAQSDRVGLVRTADGGTLFLDEIGDMPLPMQAKLLRVLETRQITPLGETRALPVDVRVIAATHHALDQHVQAGRFRQDLYFRLNVVTLQVPPLRARPEDIVPLAEHFLRLFRPTSPRLLSAGAKTRLQAHDWPGNVRELRNAMERLSVVFRGRQIQAEDLDFLCEGAAATPARHLQALLDGELPAAIAAIEREMVERALTACGGNRAAAARRLGIHRQQLYKLMQRHRLYGTDDTET</sequence>
<dbReference type="Gene3D" id="1.10.8.60">
    <property type="match status" value="1"/>
</dbReference>
<feature type="domain" description="Response regulatory" evidence="8">
    <location>
        <begin position="3"/>
        <end position="118"/>
    </location>
</feature>
<dbReference type="InterPro" id="IPR009057">
    <property type="entry name" value="Homeodomain-like_sf"/>
</dbReference>
<dbReference type="PANTHER" id="PTHR32071">
    <property type="entry name" value="TRANSCRIPTIONAL REGULATORY PROTEIN"/>
    <property type="match status" value="1"/>
</dbReference>
<dbReference type="InterPro" id="IPR001789">
    <property type="entry name" value="Sig_transdc_resp-reg_receiver"/>
</dbReference>
<dbReference type="InterPro" id="IPR025662">
    <property type="entry name" value="Sigma_54_int_dom_ATP-bd_1"/>
</dbReference>
<evidence type="ECO:0000256" key="5">
    <source>
        <dbReference type="ARBA" id="ARBA00023163"/>
    </source>
</evidence>
<dbReference type="PRINTS" id="PR01590">
    <property type="entry name" value="HTHFIS"/>
</dbReference>
<evidence type="ECO:0000256" key="1">
    <source>
        <dbReference type="ARBA" id="ARBA00022741"/>
    </source>
</evidence>
<keyword evidence="2" id="KW-0067">ATP-binding</keyword>
<protein>
    <submittedName>
        <fullName evidence="9">Sigma-54 dependent transcriptional regulator</fullName>
    </submittedName>
</protein>
<dbReference type="CDD" id="cd00156">
    <property type="entry name" value="REC"/>
    <property type="match status" value="1"/>
</dbReference>
<dbReference type="SUPFAM" id="SSF46689">
    <property type="entry name" value="Homeodomain-like"/>
    <property type="match status" value="1"/>
</dbReference>
<keyword evidence="3" id="KW-0805">Transcription regulation</keyword>
<organism evidence="9 10">
    <name type="scientific">Sinimarinibacterium thermocellulolyticum</name>
    <dbReference type="NCBI Taxonomy" id="3170016"/>
    <lineage>
        <taxon>Bacteria</taxon>
        <taxon>Pseudomonadati</taxon>
        <taxon>Pseudomonadota</taxon>
        <taxon>Gammaproteobacteria</taxon>
        <taxon>Nevskiales</taxon>
        <taxon>Nevskiaceae</taxon>
        <taxon>Sinimarinibacterium</taxon>
    </lineage>
</organism>
<dbReference type="InterPro" id="IPR002078">
    <property type="entry name" value="Sigma_54_int"/>
</dbReference>
<dbReference type="Gene3D" id="3.40.50.2300">
    <property type="match status" value="1"/>
</dbReference>
<dbReference type="InterPro" id="IPR003593">
    <property type="entry name" value="AAA+_ATPase"/>
</dbReference>